<evidence type="ECO:0000313" key="1">
    <source>
        <dbReference type="EMBL" id="CAD8850722.1"/>
    </source>
</evidence>
<sequence length="123" mass="13945">MAQANDEAFAEQLRPKSLKELHESVQKGSTRRRLPPIVSKLQEFCERRAECEAQCLSRLKERAATEIGLLPLAEDADGELQLRRKEVAEFAHQRFVTLEALCQTSCSRRYAHLVGGEQPRVPS</sequence>
<gene>
    <name evidence="1" type="ORF">NSCI0253_LOCUS25072</name>
</gene>
<protein>
    <submittedName>
        <fullName evidence="1">Uncharacterized protein</fullName>
    </submittedName>
</protein>
<dbReference type="AlphaFoldDB" id="A0A7S1ADJ4"/>
<name>A0A7S1ADJ4_NOCSC</name>
<proteinExistence type="predicted"/>
<dbReference type="EMBL" id="HBFQ01035524">
    <property type="protein sequence ID" value="CAD8850722.1"/>
    <property type="molecule type" value="Transcribed_RNA"/>
</dbReference>
<reference evidence="1" key="1">
    <citation type="submission" date="2021-01" db="EMBL/GenBank/DDBJ databases">
        <authorList>
            <person name="Corre E."/>
            <person name="Pelletier E."/>
            <person name="Niang G."/>
            <person name="Scheremetjew M."/>
            <person name="Finn R."/>
            <person name="Kale V."/>
            <person name="Holt S."/>
            <person name="Cochrane G."/>
            <person name="Meng A."/>
            <person name="Brown T."/>
            <person name="Cohen L."/>
        </authorList>
    </citation>
    <scope>NUCLEOTIDE SEQUENCE</scope>
</reference>
<organism evidence="1">
    <name type="scientific">Noctiluca scintillans</name>
    <name type="common">Sea sparkle</name>
    <name type="synonym">Red tide dinoflagellate</name>
    <dbReference type="NCBI Taxonomy" id="2966"/>
    <lineage>
        <taxon>Eukaryota</taxon>
        <taxon>Sar</taxon>
        <taxon>Alveolata</taxon>
        <taxon>Dinophyceae</taxon>
        <taxon>Noctilucales</taxon>
        <taxon>Noctilucaceae</taxon>
        <taxon>Noctiluca</taxon>
    </lineage>
</organism>
<accession>A0A7S1ADJ4</accession>